<feature type="region of interest" description="Disordered" evidence="2">
    <location>
        <begin position="145"/>
        <end position="224"/>
    </location>
</feature>
<feature type="compositionally biased region" description="Polar residues" evidence="2">
    <location>
        <begin position="210"/>
        <end position="222"/>
    </location>
</feature>
<evidence type="ECO:0000256" key="2">
    <source>
        <dbReference type="SAM" id="MobiDB-lite"/>
    </source>
</evidence>
<dbReference type="AlphaFoldDB" id="A0A2T2PAI6"/>
<keyword evidence="5" id="KW-1185">Reference proteome</keyword>
<dbReference type="GO" id="GO:0016567">
    <property type="term" value="P:protein ubiquitination"/>
    <property type="evidence" value="ECO:0007669"/>
    <property type="project" value="TreeGrafter"/>
</dbReference>
<feature type="region of interest" description="Disordered" evidence="2">
    <location>
        <begin position="335"/>
        <end position="365"/>
    </location>
</feature>
<feature type="region of interest" description="Disordered" evidence="2">
    <location>
        <begin position="390"/>
        <end position="421"/>
    </location>
</feature>
<dbReference type="GO" id="GO:0006511">
    <property type="term" value="P:ubiquitin-dependent protein catabolic process"/>
    <property type="evidence" value="ECO:0007669"/>
    <property type="project" value="TreeGrafter"/>
</dbReference>
<dbReference type="OrthoDB" id="1711136at2759"/>
<dbReference type="SMART" id="SM00184">
    <property type="entry name" value="RING"/>
    <property type="match status" value="1"/>
</dbReference>
<evidence type="ECO:0000256" key="1">
    <source>
        <dbReference type="PROSITE-ProRule" id="PRU00175"/>
    </source>
</evidence>
<dbReference type="Proteomes" id="UP000240883">
    <property type="component" value="Unassembled WGS sequence"/>
</dbReference>
<dbReference type="Gene3D" id="3.30.40.10">
    <property type="entry name" value="Zinc/RING finger domain, C3HC4 (zinc finger)"/>
    <property type="match status" value="1"/>
</dbReference>
<feature type="compositionally biased region" description="Basic and acidic residues" evidence="2">
    <location>
        <begin position="145"/>
        <end position="159"/>
    </location>
</feature>
<reference evidence="4 5" key="1">
    <citation type="journal article" date="2018" name="Front. Microbiol.">
        <title>Genome-Wide Analysis of Corynespora cassiicola Leaf Fall Disease Putative Effectors.</title>
        <authorList>
            <person name="Lopez D."/>
            <person name="Ribeiro S."/>
            <person name="Label P."/>
            <person name="Fumanal B."/>
            <person name="Venisse J.S."/>
            <person name="Kohler A."/>
            <person name="de Oliveira R.R."/>
            <person name="Labutti K."/>
            <person name="Lipzen A."/>
            <person name="Lail K."/>
            <person name="Bauer D."/>
            <person name="Ohm R.A."/>
            <person name="Barry K.W."/>
            <person name="Spatafora J."/>
            <person name="Grigoriev I.V."/>
            <person name="Martin F.M."/>
            <person name="Pujade-Renaud V."/>
        </authorList>
    </citation>
    <scope>NUCLEOTIDE SEQUENCE [LARGE SCALE GENOMIC DNA]</scope>
    <source>
        <strain evidence="4 5">Philippines</strain>
    </source>
</reference>
<feature type="compositionally biased region" description="Basic and acidic residues" evidence="2">
    <location>
        <begin position="410"/>
        <end position="421"/>
    </location>
</feature>
<dbReference type="InterPro" id="IPR013083">
    <property type="entry name" value="Znf_RING/FYVE/PHD"/>
</dbReference>
<dbReference type="PANTHER" id="PTHR22696">
    <property type="entry name" value="E3 UBIQUITIN-PROTEIN LIGASE RNF26"/>
    <property type="match status" value="1"/>
</dbReference>
<evidence type="ECO:0000313" key="4">
    <source>
        <dbReference type="EMBL" id="PSN74664.1"/>
    </source>
</evidence>
<organism evidence="4 5">
    <name type="scientific">Corynespora cassiicola Philippines</name>
    <dbReference type="NCBI Taxonomy" id="1448308"/>
    <lineage>
        <taxon>Eukaryota</taxon>
        <taxon>Fungi</taxon>
        <taxon>Dikarya</taxon>
        <taxon>Ascomycota</taxon>
        <taxon>Pezizomycotina</taxon>
        <taxon>Dothideomycetes</taxon>
        <taxon>Pleosporomycetidae</taxon>
        <taxon>Pleosporales</taxon>
        <taxon>Corynesporascaceae</taxon>
        <taxon>Corynespora</taxon>
    </lineage>
</organism>
<dbReference type="Pfam" id="PF13920">
    <property type="entry name" value="zf-C3HC4_3"/>
    <property type="match status" value="1"/>
</dbReference>
<keyword evidence="1" id="KW-0862">Zinc</keyword>
<evidence type="ECO:0000313" key="5">
    <source>
        <dbReference type="Proteomes" id="UP000240883"/>
    </source>
</evidence>
<feature type="compositionally biased region" description="Acidic residues" evidence="2">
    <location>
        <begin position="170"/>
        <end position="194"/>
    </location>
</feature>
<name>A0A2T2PAI6_CORCC</name>
<protein>
    <recommendedName>
        <fullName evidence="3">RING-type domain-containing protein</fullName>
    </recommendedName>
</protein>
<feature type="domain" description="RING-type" evidence="3">
    <location>
        <begin position="429"/>
        <end position="476"/>
    </location>
</feature>
<evidence type="ECO:0000259" key="3">
    <source>
        <dbReference type="PROSITE" id="PS50089"/>
    </source>
</evidence>
<keyword evidence="1" id="KW-0479">Metal-binding</keyword>
<feature type="compositionally biased region" description="Low complexity" evidence="2">
    <location>
        <begin position="346"/>
        <end position="365"/>
    </location>
</feature>
<sequence length="488" mass="54408">MGTLTADCPRLDSHCPHKLATSCRLTSTPNCCACADERPHSQTYRVYIDGVGFVQRGTRWQSYCWFCKEFWNNRLASTDPPLQPSQTQIPHIPDQAPFLERWFEFHQGYRVVKNAEGIEQRIAVIGEPLRDVSPGFLPRTLDQLRAGRENDATRPENIFRLEQPTSTEQTPEEPQESLEDVLDQLLDEAQDEESATSGAQESTPPLEPPQQDNAGIAQSASRAQRALERAARVFGTREDVQRDDYESPLASMYGRAMDRYRQAEQRRAAGDTTAPPVDGLSTQERRDIEEQLMWGVLRESQASIRDIGRGDGNGAEDFSVDSGLIRLEAATRPITYRPGFSPPTNAPSNASLTSTSASTPSAFSSDLRVSLEQITSELARLRTASEAVASARHALHAHRNPDPPVLHLDNQPDRPAPKTDEEMTKNLSCQICYSQVADIAVVPCGHMVMCQWCADVVIPVKHSHLPVRPSKCPMCRKTVRQRFKIHTG</sequence>
<keyword evidence="1" id="KW-0863">Zinc-finger</keyword>
<gene>
    <name evidence="4" type="ORF">BS50DRAFT_671003</name>
</gene>
<dbReference type="EMBL" id="KZ678128">
    <property type="protein sequence ID" value="PSN74664.1"/>
    <property type="molecule type" value="Genomic_DNA"/>
</dbReference>
<dbReference type="InterPro" id="IPR001841">
    <property type="entry name" value="Znf_RING"/>
</dbReference>
<accession>A0A2T2PAI6</accession>
<dbReference type="GO" id="GO:0008270">
    <property type="term" value="F:zinc ion binding"/>
    <property type="evidence" value="ECO:0007669"/>
    <property type="project" value="UniProtKB-KW"/>
</dbReference>
<dbReference type="PROSITE" id="PS50089">
    <property type="entry name" value="ZF_RING_2"/>
    <property type="match status" value="1"/>
</dbReference>
<proteinExistence type="predicted"/>
<dbReference type="PANTHER" id="PTHR22696:SF1">
    <property type="entry name" value="E3 UBIQUITIN-PROTEIN LIGASE RNF26"/>
    <property type="match status" value="1"/>
</dbReference>
<dbReference type="GO" id="GO:0061630">
    <property type="term" value="F:ubiquitin protein ligase activity"/>
    <property type="evidence" value="ECO:0007669"/>
    <property type="project" value="TreeGrafter"/>
</dbReference>
<dbReference type="SUPFAM" id="SSF57850">
    <property type="entry name" value="RING/U-box"/>
    <property type="match status" value="1"/>
</dbReference>